<dbReference type="Proteomes" id="UP000315234">
    <property type="component" value="Unassembled WGS sequence"/>
</dbReference>
<evidence type="ECO:0000313" key="2">
    <source>
        <dbReference type="Proteomes" id="UP000315234"/>
    </source>
</evidence>
<comment type="caution">
    <text evidence="1">The sequence shown here is derived from an EMBL/GenBank/DDBJ whole genome shotgun (WGS) entry which is preliminary data.</text>
</comment>
<accession>A0ABC9ZKK8</accession>
<dbReference type="EMBL" id="BJLD01000001">
    <property type="protein sequence ID" value="GEA42710.1"/>
    <property type="molecule type" value="Genomic_DNA"/>
</dbReference>
<name>A0ABC9ZKK8_CORST</name>
<sequence>MDSESKKSLDITSLAEVGTKPRTLQSAVMPAVGQTVKTSWMDFFISARKCATSCAVLSVLVPKTQWPTLSAMFHTIFQQPNADSV</sequence>
<evidence type="ECO:0000313" key="1">
    <source>
        <dbReference type="EMBL" id="GEA42710.1"/>
    </source>
</evidence>
<gene>
    <name evidence="1" type="ORF">Cst04h_08800</name>
</gene>
<proteinExistence type="predicted"/>
<organism evidence="1 2">
    <name type="scientific">Corynebacterium striatum</name>
    <dbReference type="NCBI Taxonomy" id="43770"/>
    <lineage>
        <taxon>Bacteria</taxon>
        <taxon>Bacillati</taxon>
        <taxon>Actinomycetota</taxon>
        <taxon>Actinomycetes</taxon>
        <taxon>Mycobacteriales</taxon>
        <taxon>Corynebacteriaceae</taxon>
        <taxon>Corynebacterium</taxon>
    </lineage>
</organism>
<protein>
    <submittedName>
        <fullName evidence="1">Uncharacterized protein</fullName>
    </submittedName>
</protein>
<reference evidence="1 2" key="1">
    <citation type="submission" date="2019-06" db="EMBL/GenBank/DDBJ databases">
        <title>Draft genome sequence of Corynebacterium striatum NBRC 15291.</title>
        <authorList>
            <person name="Miura T."/>
            <person name="Furukawa M."/>
            <person name="Shimamura M."/>
            <person name="Ohyama Y."/>
            <person name="Yamazoe A."/>
            <person name="Kawasaki H."/>
        </authorList>
    </citation>
    <scope>NUCLEOTIDE SEQUENCE [LARGE SCALE GENOMIC DNA]</scope>
    <source>
        <strain evidence="1 2">NBRC 15291</strain>
    </source>
</reference>
<dbReference type="AlphaFoldDB" id="A0ABC9ZKK8"/>